<dbReference type="SUPFAM" id="SSF56235">
    <property type="entry name" value="N-terminal nucleophile aminohydrolases (Ntn hydrolases)"/>
    <property type="match status" value="1"/>
</dbReference>
<evidence type="ECO:0000313" key="1">
    <source>
        <dbReference type="EMBL" id="MCC2032498.1"/>
    </source>
</evidence>
<dbReference type="PANTHER" id="PTHR43881:SF1">
    <property type="entry name" value="GAMMA-GLUTAMYLTRANSPEPTIDASE (AFU_ORTHOLOGUE AFUA_4G13580)"/>
    <property type="match status" value="1"/>
</dbReference>
<keyword evidence="2" id="KW-1185">Reference proteome</keyword>
<dbReference type="InterPro" id="IPR029055">
    <property type="entry name" value="Ntn_hydrolases_N"/>
</dbReference>
<dbReference type="Pfam" id="PF01019">
    <property type="entry name" value="G_glu_transpept"/>
    <property type="match status" value="1"/>
</dbReference>
<gene>
    <name evidence="1" type="ORF">KEC57_09950</name>
</gene>
<dbReference type="InterPro" id="IPR043137">
    <property type="entry name" value="GGT_ssub_C"/>
</dbReference>
<dbReference type="PANTHER" id="PTHR43881">
    <property type="entry name" value="GAMMA-GLUTAMYLTRANSPEPTIDASE (AFU_ORTHOLOGUE AFUA_4G13580)"/>
    <property type="match status" value="1"/>
</dbReference>
<accession>A0A9X1LVN0</accession>
<dbReference type="RefSeq" id="WP_229384471.1">
    <property type="nucleotide sequence ID" value="NZ_JAGTTN010000003.1"/>
</dbReference>
<reference evidence="1" key="1">
    <citation type="submission" date="2021-04" db="EMBL/GenBank/DDBJ databases">
        <title>Microbacterium tenobrionis sp. nov. and Microbacterium allomyrinae sp. nov., isolated from larvae of Tenobrio molitor and Allomyrina dichotoma, respectively.</title>
        <authorList>
            <person name="Lee S.D."/>
        </authorList>
    </citation>
    <scope>NUCLEOTIDE SEQUENCE</scope>
    <source>
        <strain evidence="1">BWT-G7</strain>
    </source>
</reference>
<comment type="caution">
    <text evidence="1">The sequence shown here is derived from an EMBL/GenBank/DDBJ whole genome shotgun (WGS) entry which is preliminary data.</text>
</comment>
<dbReference type="AlphaFoldDB" id="A0A9X1LVN0"/>
<proteinExistence type="predicted"/>
<sequence length="511" mass="51076">MTIALAAPHPEAIAAGRRAAAAGGNALDAALAAAVMLTVVYPHQCALGGDLIALVRSPAGETTAIIAAGTAPAGIAEAAATWTEVPRQGAHSVTVPGMVAGWRSIAARGARNGLAPAFADAAAVAESGTPVSAGLARALASRADAVLADAGMRGVFAAAGAPLVAGEVLRQPALAETMLALADDADDFYRGSIARSLVSTLRAAGGTHTIADFAGYESEAGAALTRTIGEQTWHVAPPPSVGAVLIGVVTAAGDGTGSVPTGPQLVDAAIRGVHARAAALGDPRSAPVDLDVLLDLAVEAVAPPFAEPRPLGDTAAVTALDDDGWGVTIVQSVYQTFGSGLLDPDTGILLHNRGSAFSMDPDSPAVLRPGARPPHTLCPAIVEAPGVTVVAGCQGGRAQAWILSQILPDAVDPTQDLRAILARPRWVVGDRDLGQDVLTLVAEPGVASDVIARAEARGLPVVRFAGPADEAGHVQIVRLSHRVPGSASDPRADGIGTLIDDADSAAEASAT</sequence>
<dbReference type="PRINTS" id="PR01210">
    <property type="entry name" value="GGTRANSPTASE"/>
</dbReference>
<dbReference type="InterPro" id="IPR052896">
    <property type="entry name" value="GGT-like_enzyme"/>
</dbReference>
<name>A0A9X1LVN0_9MICO</name>
<protein>
    <submittedName>
        <fullName evidence="1">Gamma-glutamyltransferase</fullName>
        <ecNumber evidence="1">2.3.2.2</ecNumber>
    </submittedName>
</protein>
<dbReference type="EC" id="2.3.2.2" evidence="1"/>
<dbReference type="GO" id="GO:0103068">
    <property type="term" value="F:leukotriene C4 gamma-glutamyl transferase activity"/>
    <property type="evidence" value="ECO:0007669"/>
    <property type="project" value="UniProtKB-EC"/>
</dbReference>
<keyword evidence="1" id="KW-0808">Transferase</keyword>
<evidence type="ECO:0000313" key="2">
    <source>
        <dbReference type="Proteomes" id="UP001139354"/>
    </source>
</evidence>
<keyword evidence="1" id="KW-0012">Acyltransferase</keyword>
<dbReference type="Proteomes" id="UP001139354">
    <property type="component" value="Unassembled WGS sequence"/>
</dbReference>
<organism evidence="1 2">
    <name type="scientific">Microbacterium allomyrinae</name>
    <dbReference type="NCBI Taxonomy" id="2830666"/>
    <lineage>
        <taxon>Bacteria</taxon>
        <taxon>Bacillati</taxon>
        <taxon>Actinomycetota</taxon>
        <taxon>Actinomycetes</taxon>
        <taxon>Micrococcales</taxon>
        <taxon>Microbacteriaceae</taxon>
        <taxon>Microbacterium</taxon>
    </lineage>
</organism>
<dbReference type="EMBL" id="JAGTTN010000003">
    <property type="protein sequence ID" value="MCC2032498.1"/>
    <property type="molecule type" value="Genomic_DNA"/>
</dbReference>
<dbReference type="Gene3D" id="3.60.20.40">
    <property type="match status" value="1"/>
</dbReference>